<comment type="caution">
    <text evidence="2">The sequence shown here is derived from an EMBL/GenBank/DDBJ whole genome shotgun (WGS) entry which is preliminary data.</text>
</comment>
<feature type="transmembrane region" description="Helical" evidence="1">
    <location>
        <begin position="250"/>
        <end position="269"/>
    </location>
</feature>
<keyword evidence="1" id="KW-1133">Transmembrane helix</keyword>
<reference evidence="2 3" key="1">
    <citation type="submission" date="2019-07" db="EMBL/GenBank/DDBJ databases">
        <title>Lentzea xizangensis sp. nov., isolated from Qinghai-Tibetan Plateau Soils.</title>
        <authorList>
            <person name="Huang J."/>
        </authorList>
    </citation>
    <scope>NUCLEOTIDE SEQUENCE [LARGE SCALE GENOMIC DNA]</scope>
    <source>
        <strain evidence="2 3">FXJ1.1311</strain>
    </source>
</reference>
<evidence type="ECO:0000313" key="3">
    <source>
        <dbReference type="Proteomes" id="UP000316639"/>
    </source>
</evidence>
<accession>A0A563F0E0</accession>
<dbReference type="Pfam" id="PF14023">
    <property type="entry name" value="Bestrophin-like"/>
    <property type="match status" value="1"/>
</dbReference>
<dbReference type="InterPro" id="IPR025333">
    <property type="entry name" value="DUF4239"/>
</dbReference>
<name>A0A563F0E0_9PSEU</name>
<dbReference type="EMBL" id="VOBR01000003">
    <property type="protein sequence ID" value="TWP53430.1"/>
    <property type="molecule type" value="Genomic_DNA"/>
</dbReference>
<evidence type="ECO:0000256" key="1">
    <source>
        <dbReference type="SAM" id="Phobius"/>
    </source>
</evidence>
<feature type="transmembrane region" description="Helical" evidence="1">
    <location>
        <begin position="46"/>
        <end position="71"/>
    </location>
</feature>
<keyword evidence="3" id="KW-1185">Reference proteome</keyword>
<dbReference type="OrthoDB" id="940913at2"/>
<dbReference type="AlphaFoldDB" id="A0A563F0E0"/>
<feature type="transmembrane region" description="Helical" evidence="1">
    <location>
        <begin position="21"/>
        <end position="40"/>
    </location>
</feature>
<proteinExistence type="predicted"/>
<sequence length="296" mass="32547">MPTRKSGPSPTAPGHSWRTRTWYAEVALGLTAIALLWRYWAELPTWLAGALIVIAMATLADSALPVGALLLPPRIANRYAGLLAAAFGTVGTVYAVVAGFAVSSVWDTLQETQRVISHEANALADLERMSKGFPVEVRRQVVEAERTYGRLVVGEEWQLMARNKSSTRANAAFVEVWSVYTDMGPELRASPLYDKSMDRLNELGNARRQRLLAAGEEVPSLMWVLLVIGSMAMLLLSYCFGVWKSWQIRLIVLSMSAMIAFTMFLVAALEGPFDGKVSLQPDAITLVLSGMQQLEQ</sequence>
<protein>
    <submittedName>
        <fullName evidence="2">DUF4239 domain-containing protein</fullName>
    </submittedName>
</protein>
<dbReference type="Proteomes" id="UP000316639">
    <property type="component" value="Unassembled WGS sequence"/>
</dbReference>
<keyword evidence="1" id="KW-0472">Membrane</keyword>
<keyword evidence="1" id="KW-0812">Transmembrane</keyword>
<organism evidence="2 3">
    <name type="scientific">Lentzea tibetensis</name>
    <dbReference type="NCBI Taxonomy" id="2591470"/>
    <lineage>
        <taxon>Bacteria</taxon>
        <taxon>Bacillati</taxon>
        <taxon>Actinomycetota</taxon>
        <taxon>Actinomycetes</taxon>
        <taxon>Pseudonocardiales</taxon>
        <taxon>Pseudonocardiaceae</taxon>
        <taxon>Lentzea</taxon>
    </lineage>
</organism>
<feature type="transmembrane region" description="Helical" evidence="1">
    <location>
        <begin position="83"/>
        <end position="106"/>
    </location>
</feature>
<feature type="transmembrane region" description="Helical" evidence="1">
    <location>
        <begin position="221"/>
        <end position="243"/>
    </location>
</feature>
<gene>
    <name evidence="2" type="ORF">FKR81_05595</name>
</gene>
<dbReference type="RefSeq" id="WP_146349841.1">
    <property type="nucleotide sequence ID" value="NZ_VOBR01000003.1"/>
</dbReference>
<evidence type="ECO:0000313" key="2">
    <source>
        <dbReference type="EMBL" id="TWP53430.1"/>
    </source>
</evidence>